<dbReference type="Pfam" id="PF07475">
    <property type="entry name" value="Hpr_kinase_C"/>
    <property type="match status" value="1"/>
</dbReference>
<dbReference type="EMBL" id="SACL01000001">
    <property type="protein sequence ID" value="RVT99639.1"/>
    <property type="molecule type" value="Genomic_DNA"/>
</dbReference>
<dbReference type="InterPro" id="IPR027417">
    <property type="entry name" value="P-loop_NTPase"/>
</dbReference>
<evidence type="ECO:0000256" key="1">
    <source>
        <dbReference type="SAM" id="MobiDB-lite"/>
    </source>
</evidence>
<dbReference type="OrthoDB" id="8326226at2"/>
<dbReference type="AlphaFoldDB" id="A0A437MPR9"/>
<dbReference type="SUPFAM" id="SSF53795">
    <property type="entry name" value="PEP carboxykinase-like"/>
    <property type="match status" value="1"/>
</dbReference>
<dbReference type="InterPro" id="IPR011104">
    <property type="entry name" value="Hpr_kin/Pase_C"/>
</dbReference>
<organism evidence="3 4">
    <name type="scientific">Rhodovarius crocodyli</name>
    <dbReference type="NCBI Taxonomy" id="1979269"/>
    <lineage>
        <taxon>Bacteria</taxon>
        <taxon>Pseudomonadati</taxon>
        <taxon>Pseudomonadota</taxon>
        <taxon>Alphaproteobacteria</taxon>
        <taxon>Acetobacterales</taxon>
        <taxon>Roseomonadaceae</taxon>
        <taxon>Rhodovarius</taxon>
    </lineage>
</organism>
<gene>
    <name evidence="3" type="ORF">EOD42_01170</name>
</gene>
<keyword evidence="4" id="KW-1185">Reference proteome</keyword>
<feature type="domain" description="HPr kinase/phosphorylase C-terminal" evidence="2">
    <location>
        <begin position="52"/>
        <end position="124"/>
    </location>
</feature>
<name>A0A437MPR9_9PROT</name>
<evidence type="ECO:0000259" key="2">
    <source>
        <dbReference type="Pfam" id="PF07475"/>
    </source>
</evidence>
<evidence type="ECO:0000313" key="4">
    <source>
        <dbReference type="Proteomes" id="UP000282957"/>
    </source>
</evidence>
<dbReference type="Proteomes" id="UP000282957">
    <property type="component" value="Unassembled WGS sequence"/>
</dbReference>
<accession>A0A437MPR9</accession>
<comment type="caution">
    <text evidence="3">The sequence shown here is derived from an EMBL/GenBank/DDBJ whole genome shotgun (WGS) entry which is preliminary data.</text>
</comment>
<evidence type="ECO:0000313" key="3">
    <source>
        <dbReference type="EMBL" id="RVT99639.1"/>
    </source>
</evidence>
<dbReference type="GO" id="GO:0006109">
    <property type="term" value="P:regulation of carbohydrate metabolic process"/>
    <property type="evidence" value="ECO:0007669"/>
    <property type="project" value="InterPro"/>
</dbReference>
<dbReference type="Gene3D" id="3.40.50.300">
    <property type="entry name" value="P-loop containing nucleotide triphosphate hydrolases"/>
    <property type="match status" value="1"/>
</dbReference>
<dbReference type="GO" id="GO:0005524">
    <property type="term" value="F:ATP binding"/>
    <property type="evidence" value="ECO:0007669"/>
    <property type="project" value="InterPro"/>
</dbReference>
<dbReference type="GO" id="GO:0000155">
    <property type="term" value="F:phosphorelay sensor kinase activity"/>
    <property type="evidence" value="ECO:0007669"/>
    <property type="project" value="InterPro"/>
</dbReference>
<proteinExistence type="predicted"/>
<protein>
    <submittedName>
        <fullName evidence="3">Aldolase</fullName>
    </submittedName>
</protein>
<dbReference type="CDD" id="cd01918">
    <property type="entry name" value="HprK_C"/>
    <property type="match status" value="1"/>
</dbReference>
<reference evidence="3 4" key="1">
    <citation type="submission" date="2019-01" db="EMBL/GenBank/DDBJ databases">
        <authorList>
            <person name="Chen W.-M."/>
        </authorList>
    </citation>
    <scope>NUCLEOTIDE SEQUENCE [LARGE SCALE GENOMIC DNA]</scope>
    <source>
        <strain evidence="3 4">CCP-6</strain>
    </source>
</reference>
<sequence>MPRHARGRARGQAPPAPKRHTHGLSRGTLPSLPLLRHISAPNEASTGPPPMRLHASCVSLRGAAVLLLGAPGAGKSSLALRLMGNGWSLVADDRVVLEAREGALYAAAPAEGAGLLEIRGLGIYEGLEHAGAPVALVAELTPAAAIPRLPEPRCWQALGIEVPRCALDATDPAAVEKAAWALAAATGRHRMRAGFLAQ</sequence>
<feature type="region of interest" description="Disordered" evidence="1">
    <location>
        <begin position="1"/>
        <end position="28"/>
    </location>
</feature>